<dbReference type="EMBL" id="JAEEGC010000034">
    <property type="protein sequence ID" value="MBV7272834.1"/>
    <property type="molecule type" value="Genomic_DNA"/>
</dbReference>
<dbReference type="RefSeq" id="WP_218319868.1">
    <property type="nucleotide sequence ID" value="NZ_JAEEGC010000034.1"/>
</dbReference>
<dbReference type="AlphaFoldDB" id="A0A949TYH0"/>
<name>A0A949TYH0_9CLOT</name>
<dbReference type="Proteomes" id="UP000694308">
    <property type="component" value="Unassembled WGS sequence"/>
</dbReference>
<comment type="caution">
    <text evidence="1">The sequence shown here is derived from an EMBL/GenBank/DDBJ whole genome shotgun (WGS) entry which is preliminary data.</text>
</comment>
<dbReference type="PANTHER" id="PTHR42827:SF1">
    <property type="entry name" value="IRON-SULFUR CLUSTER-BINDING PROTEIN"/>
    <property type="match status" value="1"/>
</dbReference>
<gene>
    <name evidence="1" type="ORF">I6U48_07900</name>
</gene>
<dbReference type="PANTHER" id="PTHR42827">
    <property type="entry name" value="IRON-SULFUR CLUSTER-BINDING PROTEIN-RELATED"/>
    <property type="match status" value="1"/>
</dbReference>
<evidence type="ECO:0000313" key="2">
    <source>
        <dbReference type="Proteomes" id="UP000694308"/>
    </source>
</evidence>
<sequence length="167" mass="18494">MKEDIRKKALGLGADVCGFTSTLRFDQAPKGFHPCDIYGNCKSIIVIGMALPKGLLEIKPDLIYGHFNYKTCQKVDKIVLMISKIIEDLHDEIAVPMPCDGPYEYWDSKKMEGRGLIAMKHAAVNAGIGTLGKNTLLINKNYGNRLIIGTILTNLESQYINISIFSS</sequence>
<proteinExistence type="predicted"/>
<accession>A0A949TYH0</accession>
<reference evidence="1" key="1">
    <citation type="submission" date="2020-12" db="EMBL/GenBank/DDBJ databases">
        <title>Clostridium thailandense sp. nov., a novel acetogenic bacterium isolated from peat land soil in Thailand.</title>
        <authorList>
            <person name="Chaikitkaew S."/>
            <person name="Birkeland N.K."/>
        </authorList>
    </citation>
    <scope>NUCLEOTIDE SEQUENCE</scope>
    <source>
        <strain evidence="1">PL3</strain>
    </source>
</reference>
<organism evidence="1 2">
    <name type="scientific">Clostridium thailandense</name>
    <dbReference type="NCBI Taxonomy" id="2794346"/>
    <lineage>
        <taxon>Bacteria</taxon>
        <taxon>Bacillati</taxon>
        <taxon>Bacillota</taxon>
        <taxon>Clostridia</taxon>
        <taxon>Eubacteriales</taxon>
        <taxon>Clostridiaceae</taxon>
        <taxon>Clostridium</taxon>
    </lineage>
</organism>
<evidence type="ECO:0000313" key="1">
    <source>
        <dbReference type="EMBL" id="MBV7272834.1"/>
    </source>
</evidence>
<protein>
    <submittedName>
        <fullName evidence="1">Epoxyqueuosine reductase</fullName>
    </submittedName>
</protein>
<keyword evidence="2" id="KW-1185">Reference proteome</keyword>